<sequence length="555" mass="60482">MTTLNQLLTTLETKGLTLTLVGDGLSLRGNESALADRELVASVREHKQALVELLRAGHTIGARARAAVPPNLIPDAAERITPEMLTLVSLDQPAIDEIVSRVPGGARNVQDIYPLTPLQEGMLFHHLWSSDGDAYTEGYVIAFPSRARMDRFTDALEQVVARHDVLRTSVAWDGLESPVQVVQRRAALPVEILDIDPACSDVARELELRWGAQHLRLDLGRAPLLRCYAAHDVSTGRWLLSVVFHHIAIDHLALELLVTETWAIEQGRGAELPPPAPFRAFVAEARLGVSEQEHAAFFTKLLGDIDETTAPFGLLDEKGDGSAVAEATVQLPRALASAIRASARRLGVSPASLVHLAWALVAARTTGRKDVVFGTVLFGRMQAGVDAGRMLGLLMNTLPLRVSVGDEDAVQAAKTVHALLVDLMRHEHAPLSLAMRSSGVAAPAPLFTSLLNYRYNVETKNSGDRSDGVEVLASHERTNYPLTLSVDDLGHDFALTALVSKRVQPERVCAFMQTALERLVVALEHRTPLRLVDVLPEGERRDVAARRGARVHRAR</sequence>
<proteinExistence type="predicted"/>
<reference evidence="2 3" key="1">
    <citation type="submission" date="2014-02" db="EMBL/GenBank/DDBJ databases">
        <title>The small core and large imbalanced accessory genome model reveals a collaborative survival strategy of Sorangium cellulosum strains in nature.</title>
        <authorList>
            <person name="Han K."/>
            <person name="Peng R."/>
            <person name="Blom J."/>
            <person name="Li Y.-Z."/>
        </authorList>
    </citation>
    <scope>NUCLEOTIDE SEQUENCE [LARGE SCALE GENOMIC DNA]</scope>
    <source>
        <strain evidence="2 3">So0007-03</strain>
    </source>
</reference>
<gene>
    <name evidence="2" type="ORF">BE21_50205</name>
</gene>
<dbReference type="Proteomes" id="UP000075502">
    <property type="component" value="Unassembled WGS sequence"/>
</dbReference>
<dbReference type="PANTHER" id="PTHR45527">
    <property type="entry name" value="NONRIBOSOMAL PEPTIDE SYNTHETASE"/>
    <property type="match status" value="1"/>
</dbReference>
<evidence type="ECO:0000259" key="1">
    <source>
        <dbReference type="Pfam" id="PF00668"/>
    </source>
</evidence>
<protein>
    <recommendedName>
        <fullName evidence="1">Condensation domain-containing protein</fullName>
    </recommendedName>
</protein>
<evidence type="ECO:0000313" key="2">
    <source>
        <dbReference type="EMBL" id="KYG03728.1"/>
    </source>
</evidence>
<accession>A0A150TGU9</accession>
<dbReference type="InterPro" id="IPR023213">
    <property type="entry name" value="CAT-like_dom_sf"/>
</dbReference>
<evidence type="ECO:0000313" key="3">
    <source>
        <dbReference type="Proteomes" id="UP000075502"/>
    </source>
</evidence>
<dbReference type="Gene3D" id="3.30.559.30">
    <property type="entry name" value="Nonribosomal peptide synthetase, condensation domain"/>
    <property type="match status" value="1"/>
</dbReference>
<dbReference type="EMBL" id="JEME01002609">
    <property type="protein sequence ID" value="KYG03728.1"/>
    <property type="molecule type" value="Genomic_DNA"/>
</dbReference>
<dbReference type="CDD" id="cd19544">
    <property type="entry name" value="E-C_NRPS"/>
    <property type="match status" value="1"/>
</dbReference>
<dbReference type="GO" id="GO:0043041">
    <property type="term" value="P:amino acid activation for nonribosomal peptide biosynthetic process"/>
    <property type="evidence" value="ECO:0007669"/>
    <property type="project" value="TreeGrafter"/>
</dbReference>
<feature type="domain" description="Condensation" evidence="1">
    <location>
        <begin position="109"/>
        <end position="539"/>
    </location>
</feature>
<dbReference type="InterPro" id="IPR001242">
    <property type="entry name" value="Condensation_dom"/>
</dbReference>
<dbReference type="Gene3D" id="3.30.559.10">
    <property type="entry name" value="Chloramphenicol acetyltransferase-like domain"/>
    <property type="match status" value="1"/>
</dbReference>
<dbReference type="GO" id="GO:0044550">
    <property type="term" value="P:secondary metabolite biosynthetic process"/>
    <property type="evidence" value="ECO:0007669"/>
    <property type="project" value="TreeGrafter"/>
</dbReference>
<dbReference type="Pfam" id="PF00668">
    <property type="entry name" value="Condensation"/>
    <property type="match status" value="1"/>
</dbReference>
<dbReference type="PANTHER" id="PTHR45527:SF1">
    <property type="entry name" value="FATTY ACID SYNTHASE"/>
    <property type="match status" value="1"/>
</dbReference>
<dbReference type="SUPFAM" id="SSF52777">
    <property type="entry name" value="CoA-dependent acyltransferases"/>
    <property type="match status" value="2"/>
</dbReference>
<name>A0A150TGU9_SORCE</name>
<dbReference type="GO" id="GO:0031177">
    <property type="term" value="F:phosphopantetheine binding"/>
    <property type="evidence" value="ECO:0007669"/>
    <property type="project" value="TreeGrafter"/>
</dbReference>
<dbReference type="GO" id="GO:0005737">
    <property type="term" value="C:cytoplasm"/>
    <property type="evidence" value="ECO:0007669"/>
    <property type="project" value="TreeGrafter"/>
</dbReference>
<organism evidence="2 3">
    <name type="scientific">Sorangium cellulosum</name>
    <name type="common">Polyangium cellulosum</name>
    <dbReference type="NCBI Taxonomy" id="56"/>
    <lineage>
        <taxon>Bacteria</taxon>
        <taxon>Pseudomonadati</taxon>
        <taxon>Myxococcota</taxon>
        <taxon>Polyangia</taxon>
        <taxon>Polyangiales</taxon>
        <taxon>Polyangiaceae</taxon>
        <taxon>Sorangium</taxon>
    </lineage>
</organism>
<comment type="caution">
    <text evidence="2">The sequence shown here is derived from an EMBL/GenBank/DDBJ whole genome shotgun (WGS) entry which is preliminary data.</text>
</comment>
<dbReference type="AlphaFoldDB" id="A0A150TGU9"/>
<dbReference type="GO" id="GO:0003824">
    <property type="term" value="F:catalytic activity"/>
    <property type="evidence" value="ECO:0007669"/>
    <property type="project" value="InterPro"/>
</dbReference>